<dbReference type="Gene3D" id="1.10.630.10">
    <property type="entry name" value="Cytochrome P450"/>
    <property type="match status" value="2"/>
</dbReference>
<proteinExistence type="inferred from homology"/>
<comment type="pathway">
    <text evidence="2">Secondary metabolite biosynthesis.</text>
</comment>
<reference evidence="10" key="1">
    <citation type="journal article" date="2019" name="Environ. Microbiol.">
        <title>Fungal ecological strategies reflected in gene transcription - a case study of two litter decomposers.</title>
        <authorList>
            <person name="Barbi F."/>
            <person name="Kohler A."/>
            <person name="Barry K."/>
            <person name="Baskaran P."/>
            <person name="Daum C."/>
            <person name="Fauchery L."/>
            <person name="Ihrmark K."/>
            <person name="Kuo A."/>
            <person name="LaButti K."/>
            <person name="Lipzen A."/>
            <person name="Morin E."/>
            <person name="Grigoriev I.V."/>
            <person name="Henrissat B."/>
            <person name="Lindahl B."/>
            <person name="Martin F."/>
        </authorList>
    </citation>
    <scope>NUCLEOTIDE SEQUENCE</scope>
    <source>
        <strain evidence="10">JB14</strain>
    </source>
</reference>
<keyword evidence="7" id="KW-0408">Iron</keyword>
<dbReference type="Proteomes" id="UP000799118">
    <property type="component" value="Unassembled WGS sequence"/>
</dbReference>
<keyword evidence="4" id="KW-0349">Heme</keyword>
<keyword evidence="6" id="KW-0560">Oxidoreductase</keyword>
<comment type="similarity">
    <text evidence="3">Belongs to the cytochrome P450 family.</text>
</comment>
<dbReference type="AlphaFoldDB" id="A0A6A4HEI9"/>
<dbReference type="InterPro" id="IPR002401">
    <property type="entry name" value="Cyt_P450_E_grp-I"/>
</dbReference>
<dbReference type="InterPro" id="IPR036396">
    <property type="entry name" value="Cyt_P450_sf"/>
</dbReference>
<dbReference type="GO" id="GO:0016020">
    <property type="term" value="C:membrane"/>
    <property type="evidence" value="ECO:0007669"/>
    <property type="project" value="UniProtKB-SubCell"/>
</dbReference>
<evidence type="ECO:0000256" key="6">
    <source>
        <dbReference type="ARBA" id="ARBA00023002"/>
    </source>
</evidence>
<keyword evidence="11" id="KW-1185">Reference proteome</keyword>
<dbReference type="OrthoDB" id="2789670at2759"/>
<accession>A0A6A4HEI9</accession>
<dbReference type="PRINTS" id="PR00463">
    <property type="entry name" value="EP450I"/>
</dbReference>
<dbReference type="PANTHER" id="PTHR46300">
    <property type="entry name" value="P450, PUTATIVE (EUROFUNG)-RELATED-RELATED"/>
    <property type="match status" value="1"/>
</dbReference>
<dbReference type="SUPFAM" id="SSF48264">
    <property type="entry name" value="Cytochrome P450"/>
    <property type="match status" value="1"/>
</dbReference>
<evidence type="ECO:0000256" key="9">
    <source>
        <dbReference type="SAM" id="Phobius"/>
    </source>
</evidence>
<dbReference type="GO" id="GO:0016705">
    <property type="term" value="F:oxidoreductase activity, acting on paired donors, with incorporation or reduction of molecular oxygen"/>
    <property type="evidence" value="ECO:0007669"/>
    <property type="project" value="InterPro"/>
</dbReference>
<dbReference type="Pfam" id="PF00067">
    <property type="entry name" value="p450"/>
    <property type="match status" value="1"/>
</dbReference>
<evidence type="ECO:0000313" key="11">
    <source>
        <dbReference type="Proteomes" id="UP000799118"/>
    </source>
</evidence>
<comment type="cofactor">
    <cofactor evidence="1">
        <name>heme</name>
        <dbReference type="ChEBI" id="CHEBI:30413"/>
    </cofactor>
</comment>
<keyword evidence="8" id="KW-0503">Monooxygenase</keyword>
<sequence length="486" mass="55007">MAYIYISSMSFASVIVSALLALAYVFLHRKSWRRSRSLPYPPGPKVTSMPADDAWVEYRKWGREYGELVYIEDRNILILNDSRVAIDLLEKRARIYSDRRMTPIMKLCGAEYNMGFTPYSDNWRRKRKLFQQNFRQSAVNRFHPDQYNKVNEFLRHLITTPDKFMQHTTALSQRIMFSALWGLDVKPEDPLAQNAVKGVSTMGQAFIPGAFPAIEQFPWLRFMPTWFPGCGFARVAEQCIRAVKEGNTIPFDMAMDNLKTGKGTSLIAELASKCEGDSTEIEAIKAMATTSYLGNANCLLPSDQKKINPSRYIAAADTTLSSISSFTLSMVLNPDVQAKGQEEIDRVVGTDRLPTLKTASLCHTSKQFTVKLCDCILRFLSDLSIVRLKMISILVIIFRKYVLQGCSVIPNIWVCVGRYMADNTVWLTIASVLATLNLHKLKDKQGKDISISEDYTSGFFRHPKPFQCSITPRTPYAEKLIIATAS</sequence>
<dbReference type="GO" id="GO:0004497">
    <property type="term" value="F:monooxygenase activity"/>
    <property type="evidence" value="ECO:0007669"/>
    <property type="project" value="UniProtKB-KW"/>
</dbReference>
<keyword evidence="5" id="KW-0479">Metal-binding</keyword>
<protein>
    <submittedName>
        <fullName evidence="10">Cytochrome P450</fullName>
    </submittedName>
</protein>
<gene>
    <name evidence="10" type="ORF">BT96DRAFT_1021871</name>
</gene>
<dbReference type="GO" id="GO:0020037">
    <property type="term" value="F:heme binding"/>
    <property type="evidence" value="ECO:0007669"/>
    <property type="project" value="InterPro"/>
</dbReference>
<evidence type="ECO:0000256" key="5">
    <source>
        <dbReference type="ARBA" id="ARBA00022723"/>
    </source>
</evidence>
<evidence type="ECO:0000256" key="2">
    <source>
        <dbReference type="ARBA" id="ARBA00005179"/>
    </source>
</evidence>
<evidence type="ECO:0000256" key="4">
    <source>
        <dbReference type="ARBA" id="ARBA00022617"/>
    </source>
</evidence>
<dbReference type="EMBL" id="ML769529">
    <property type="protein sequence ID" value="KAE9395514.1"/>
    <property type="molecule type" value="Genomic_DNA"/>
</dbReference>
<dbReference type="InterPro" id="IPR050364">
    <property type="entry name" value="Cytochrome_P450_fung"/>
</dbReference>
<feature type="transmembrane region" description="Helical" evidence="9">
    <location>
        <begin position="6"/>
        <end position="27"/>
    </location>
</feature>
<evidence type="ECO:0000256" key="3">
    <source>
        <dbReference type="ARBA" id="ARBA00010617"/>
    </source>
</evidence>
<keyword evidence="9" id="KW-1133">Transmembrane helix</keyword>
<name>A0A6A4HEI9_9AGAR</name>
<evidence type="ECO:0000256" key="1">
    <source>
        <dbReference type="ARBA" id="ARBA00001971"/>
    </source>
</evidence>
<evidence type="ECO:0000256" key="7">
    <source>
        <dbReference type="ARBA" id="ARBA00023004"/>
    </source>
</evidence>
<evidence type="ECO:0000313" key="10">
    <source>
        <dbReference type="EMBL" id="KAE9395514.1"/>
    </source>
</evidence>
<dbReference type="PANTHER" id="PTHR46300:SF7">
    <property type="entry name" value="P450, PUTATIVE (EUROFUNG)-RELATED"/>
    <property type="match status" value="1"/>
</dbReference>
<keyword evidence="9" id="KW-0472">Membrane</keyword>
<dbReference type="GO" id="GO:0005506">
    <property type="term" value="F:iron ion binding"/>
    <property type="evidence" value="ECO:0007669"/>
    <property type="project" value="InterPro"/>
</dbReference>
<evidence type="ECO:0000256" key="8">
    <source>
        <dbReference type="ARBA" id="ARBA00023033"/>
    </source>
</evidence>
<keyword evidence="9" id="KW-0812">Transmembrane</keyword>
<organism evidence="10 11">
    <name type="scientific">Gymnopus androsaceus JB14</name>
    <dbReference type="NCBI Taxonomy" id="1447944"/>
    <lineage>
        <taxon>Eukaryota</taxon>
        <taxon>Fungi</taxon>
        <taxon>Dikarya</taxon>
        <taxon>Basidiomycota</taxon>
        <taxon>Agaricomycotina</taxon>
        <taxon>Agaricomycetes</taxon>
        <taxon>Agaricomycetidae</taxon>
        <taxon>Agaricales</taxon>
        <taxon>Marasmiineae</taxon>
        <taxon>Omphalotaceae</taxon>
        <taxon>Gymnopus</taxon>
    </lineage>
</organism>
<dbReference type="InterPro" id="IPR001128">
    <property type="entry name" value="Cyt_P450"/>
</dbReference>